<evidence type="ECO:0000313" key="2">
    <source>
        <dbReference type="Proteomes" id="UP001370758"/>
    </source>
</evidence>
<accession>A0AAV9WJX3</accession>
<keyword evidence="2" id="KW-1185">Reference proteome</keyword>
<dbReference type="Proteomes" id="UP001370758">
    <property type="component" value="Unassembled WGS sequence"/>
</dbReference>
<proteinExistence type="predicted"/>
<name>A0AAV9WJX3_9PEZI</name>
<sequence>MDLQWKAPQTVAARSKKRVTKSLSEADVRNYKDTILQHVHSGTYKSAIETLRDVHQFEIR</sequence>
<protein>
    <recommendedName>
        <fullName evidence="3">Clr5 domain-containing protein</fullName>
    </recommendedName>
</protein>
<evidence type="ECO:0008006" key="3">
    <source>
        <dbReference type="Google" id="ProtNLM"/>
    </source>
</evidence>
<dbReference type="AlphaFoldDB" id="A0AAV9WJX3"/>
<comment type="caution">
    <text evidence="1">The sequence shown here is derived from an EMBL/GenBank/DDBJ whole genome shotgun (WGS) entry which is preliminary data.</text>
</comment>
<gene>
    <name evidence="1" type="ORF">TWF481_004247</name>
</gene>
<evidence type="ECO:0000313" key="1">
    <source>
        <dbReference type="EMBL" id="KAK6509506.1"/>
    </source>
</evidence>
<organism evidence="1 2">
    <name type="scientific">Arthrobotrys musiformis</name>
    <dbReference type="NCBI Taxonomy" id="47236"/>
    <lineage>
        <taxon>Eukaryota</taxon>
        <taxon>Fungi</taxon>
        <taxon>Dikarya</taxon>
        <taxon>Ascomycota</taxon>
        <taxon>Pezizomycotina</taxon>
        <taxon>Orbiliomycetes</taxon>
        <taxon>Orbiliales</taxon>
        <taxon>Orbiliaceae</taxon>
        <taxon>Arthrobotrys</taxon>
    </lineage>
</organism>
<reference evidence="1 2" key="1">
    <citation type="submission" date="2023-08" db="EMBL/GenBank/DDBJ databases">
        <authorList>
            <person name="Palmer J.M."/>
        </authorList>
    </citation>
    <scope>NUCLEOTIDE SEQUENCE [LARGE SCALE GENOMIC DNA]</scope>
    <source>
        <strain evidence="1 2">TWF481</strain>
    </source>
</reference>
<dbReference type="EMBL" id="JAVHJL010000002">
    <property type="protein sequence ID" value="KAK6509506.1"/>
    <property type="molecule type" value="Genomic_DNA"/>
</dbReference>